<accession>A0A0F9J4P9</accession>
<sequence>MARVPWTPLYNAEDPTAPTPQRLAYDCEADFLFYGGAAGGGKTDLLIGLSLTEHKRSVIYRREFKQLRAIIDRTRQIVGTDKGLNKQDGRWSLGDDQIVDYGSCQHAGDEQAYQGQPHDFVGYDEITHFLESQFRFLCGWNRTTDEGQRCRVVCAGNPPTDAEGEWVIRFWAPWLDETHPNPARPGELRWFAVLDGEDVEVDGPAPFGHGSELIVPKSRTFIPSSVDDNPFLQSTGYKSVLQALPEPLRSQMLKGDFTAGHEDNPYQVIPTEWVRLAQERWAPDGKGARMMSAMGVDPARGGADATVLSPRYGTWFAEQKVYPGGDTPDGPAVAALVVAALRDAAPIQMDVIGIGSSVYDHLKGNRLQVVAIQSAEASHETDRSGTLRFFNKRAELWWKFREALDPAYGSDIDLPPDRELRVDLCAPRWKLTQRGIQVEAKEDIIKRIGRSPDRGDGAVYAWEENAKVSQAMVMGGGAPAQEYSELDY</sequence>
<name>A0A0F9J4P9_9ZZZZ</name>
<gene>
    <name evidence="1" type="ORF">LCGC14_1867500</name>
</gene>
<dbReference type="EMBL" id="LAZR01018998">
    <property type="protein sequence ID" value="KKL94157.1"/>
    <property type="molecule type" value="Genomic_DNA"/>
</dbReference>
<protein>
    <submittedName>
        <fullName evidence="1">Uncharacterized protein</fullName>
    </submittedName>
</protein>
<dbReference type="InterPro" id="IPR027417">
    <property type="entry name" value="P-loop_NTPase"/>
</dbReference>
<dbReference type="Gene3D" id="3.40.50.300">
    <property type="entry name" value="P-loop containing nucleotide triphosphate hydrolases"/>
    <property type="match status" value="1"/>
</dbReference>
<comment type="caution">
    <text evidence="1">The sequence shown here is derived from an EMBL/GenBank/DDBJ whole genome shotgun (WGS) entry which is preliminary data.</text>
</comment>
<proteinExistence type="predicted"/>
<reference evidence="1" key="1">
    <citation type="journal article" date="2015" name="Nature">
        <title>Complex archaea that bridge the gap between prokaryotes and eukaryotes.</title>
        <authorList>
            <person name="Spang A."/>
            <person name="Saw J.H."/>
            <person name="Jorgensen S.L."/>
            <person name="Zaremba-Niedzwiedzka K."/>
            <person name="Martijn J."/>
            <person name="Lind A.E."/>
            <person name="van Eijk R."/>
            <person name="Schleper C."/>
            <person name="Guy L."/>
            <person name="Ettema T.J."/>
        </authorList>
    </citation>
    <scope>NUCLEOTIDE SEQUENCE</scope>
</reference>
<dbReference type="Gene3D" id="3.30.420.240">
    <property type="match status" value="1"/>
</dbReference>
<dbReference type="AlphaFoldDB" id="A0A0F9J4P9"/>
<evidence type="ECO:0000313" key="1">
    <source>
        <dbReference type="EMBL" id="KKL94157.1"/>
    </source>
</evidence>
<organism evidence="1">
    <name type="scientific">marine sediment metagenome</name>
    <dbReference type="NCBI Taxonomy" id="412755"/>
    <lineage>
        <taxon>unclassified sequences</taxon>
        <taxon>metagenomes</taxon>
        <taxon>ecological metagenomes</taxon>
    </lineage>
</organism>